<name>L8WHV9_THACA</name>
<proteinExistence type="predicted"/>
<dbReference type="OrthoDB" id="2615105at2759"/>
<dbReference type="HOGENOM" id="CLU_2147571_0_0_1"/>
<dbReference type="EMBL" id="AFRT01004708">
    <property type="protein sequence ID" value="ELU35969.1"/>
    <property type="molecule type" value="Genomic_DNA"/>
</dbReference>
<keyword evidence="2" id="KW-1185">Reference proteome</keyword>
<comment type="caution">
    <text evidence="1">The sequence shown here is derived from an EMBL/GenBank/DDBJ whole genome shotgun (WGS) entry which is preliminary data.</text>
</comment>
<dbReference type="Proteomes" id="UP000011668">
    <property type="component" value="Unassembled WGS sequence"/>
</dbReference>
<evidence type="ECO:0000313" key="2">
    <source>
        <dbReference type="Proteomes" id="UP000011668"/>
    </source>
</evidence>
<sequence>MYGRERYWHLYSKDILVESYRWRSRPTASISSPMKDETARNWVAKEDGWVMGPESEVVLWLPPNLAPRFPVPPCSGIIRDRGCLLADIGNAVYGNGWESCYDAPIKSGIQDM</sequence>
<dbReference type="AlphaFoldDB" id="L8WHV9"/>
<reference evidence="1 2" key="1">
    <citation type="journal article" date="2013" name="Nat. Commun.">
        <title>The evolution and pathogenic mechanisms of the rice sheath blight pathogen.</title>
        <authorList>
            <person name="Zheng A."/>
            <person name="Lin R."/>
            <person name="Xu L."/>
            <person name="Qin P."/>
            <person name="Tang C."/>
            <person name="Ai P."/>
            <person name="Zhang D."/>
            <person name="Liu Y."/>
            <person name="Sun Z."/>
            <person name="Feng H."/>
            <person name="Wang Y."/>
            <person name="Chen Y."/>
            <person name="Liang X."/>
            <person name="Fu R."/>
            <person name="Li Q."/>
            <person name="Zhang J."/>
            <person name="Yu X."/>
            <person name="Xie Z."/>
            <person name="Ding L."/>
            <person name="Guan P."/>
            <person name="Tang J."/>
            <person name="Liang Y."/>
            <person name="Wang S."/>
            <person name="Deng Q."/>
            <person name="Li S."/>
            <person name="Zhu J."/>
            <person name="Wang L."/>
            <person name="Liu H."/>
            <person name="Li P."/>
        </authorList>
    </citation>
    <scope>NUCLEOTIDE SEQUENCE [LARGE SCALE GENOMIC DNA]</scope>
    <source>
        <strain evidence="2">AG-1 IA</strain>
    </source>
</reference>
<evidence type="ECO:0000313" key="1">
    <source>
        <dbReference type="EMBL" id="ELU35969.1"/>
    </source>
</evidence>
<gene>
    <name evidence="1" type="ORF">AG1IA_10001</name>
</gene>
<accession>L8WHV9</accession>
<organism evidence="1 2">
    <name type="scientific">Thanatephorus cucumeris (strain AG1-IA)</name>
    <name type="common">Rice sheath blight fungus</name>
    <name type="synonym">Rhizoctonia solani</name>
    <dbReference type="NCBI Taxonomy" id="983506"/>
    <lineage>
        <taxon>Eukaryota</taxon>
        <taxon>Fungi</taxon>
        <taxon>Dikarya</taxon>
        <taxon>Basidiomycota</taxon>
        <taxon>Agaricomycotina</taxon>
        <taxon>Agaricomycetes</taxon>
        <taxon>Cantharellales</taxon>
        <taxon>Ceratobasidiaceae</taxon>
        <taxon>Rhizoctonia</taxon>
        <taxon>Rhizoctonia solani AG-1</taxon>
    </lineage>
</organism>
<protein>
    <submittedName>
        <fullName evidence="1">Uncharacterized protein</fullName>
    </submittedName>
</protein>